<gene>
    <name evidence="2" type="ORF">KIPB_007560</name>
</gene>
<dbReference type="Proteomes" id="UP000265618">
    <property type="component" value="Unassembled WGS sequence"/>
</dbReference>
<evidence type="ECO:0000256" key="1">
    <source>
        <dbReference type="SAM" id="MobiDB-lite"/>
    </source>
</evidence>
<reference evidence="2 3" key="1">
    <citation type="journal article" date="2018" name="PLoS ONE">
        <title>The draft genome of Kipferlia bialata reveals reductive genome evolution in fornicate parasites.</title>
        <authorList>
            <person name="Tanifuji G."/>
            <person name="Takabayashi S."/>
            <person name="Kume K."/>
            <person name="Takagi M."/>
            <person name="Nakayama T."/>
            <person name="Kamikawa R."/>
            <person name="Inagaki Y."/>
            <person name="Hashimoto T."/>
        </authorList>
    </citation>
    <scope>NUCLEOTIDE SEQUENCE [LARGE SCALE GENOMIC DNA]</scope>
    <source>
        <strain evidence="2">NY0173</strain>
    </source>
</reference>
<feature type="region of interest" description="Disordered" evidence="1">
    <location>
        <begin position="157"/>
        <end position="182"/>
    </location>
</feature>
<sequence>MMSSPEATPAKRPAGGISASDSTPRTGSQPGGGVSAPGVDVSVTEGEGESAAPQSTGSINLMPLSAADVQAAALHNSQEASPSPALPVGMYTSYVSSCLVTKRSQPTTDTDTDTASIESELAAAASPTKSSNVYTPYVAPPRVYARSVYDTVPGQTPAKAKPVAGAATVTPQGGVGTTTTRTPVVRGSAGTAVTAARAQPAKASQVMRQRVRDVKAEAGPRPFPSKQCCRKNCYSRIPEAARAPLMAAIHTALQEDTRGGQVTGTARRRLIGRVCYDATLGAMCYGAAKALFDCSNPFAPLCLSVSLSLSLSLSSNAKALFDCSNNLIAGALKEARAGSASATKSTPATKDGAASSSGASTASKSVGSVSTPTTPSSGTTSASTTLPSRPSGCVSRVEPVTGSPRKAVPNPIATPSAVEESEGVCIPERESKSQVDRVEEERERERERERQRCVEAREELSKGLSTLLKGETLNPDTYVASLTTKVETEGGDAATSKDGKKKVGSPALVCAVSLLPPDAAMPLFAAIQKVLGKETSAEGQIHHADPILRVVSLYLPIRQALVSPSLPAPASLPPLVRAPLGYALESVLLDMHSAVETREAEMAVGGGVGVRDVYVVGVEVAMVCKQVVSPTHWTGIEAALLTSQRGKAKAKAKGGRSTFTSTLKHRGLIRKR</sequence>
<protein>
    <submittedName>
        <fullName evidence="2">Uncharacterized protein</fullName>
    </submittedName>
</protein>
<feature type="compositionally biased region" description="Low complexity" evidence="1">
    <location>
        <begin position="348"/>
        <end position="385"/>
    </location>
</feature>
<feature type="compositionally biased region" description="Polar residues" evidence="1">
    <location>
        <begin position="19"/>
        <end position="28"/>
    </location>
</feature>
<feature type="compositionally biased region" description="Low complexity" evidence="1">
    <location>
        <begin position="163"/>
        <end position="182"/>
    </location>
</feature>
<feature type="region of interest" description="Disordered" evidence="1">
    <location>
        <begin position="1"/>
        <end position="58"/>
    </location>
</feature>
<dbReference type="EMBL" id="BDIP01002158">
    <property type="protein sequence ID" value="GIQ85824.1"/>
    <property type="molecule type" value="Genomic_DNA"/>
</dbReference>
<feature type="region of interest" description="Disordered" evidence="1">
    <location>
        <begin position="338"/>
        <end position="448"/>
    </location>
</feature>
<comment type="caution">
    <text evidence="2">The sequence shown here is derived from an EMBL/GenBank/DDBJ whole genome shotgun (WGS) entry which is preliminary data.</text>
</comment>
<keyword evidence="3" id="KW-1185">Reference proteome</keyword>
<evidence type="ECO:0000313" key="3">
    <source>
        <dbReference type="Proteomes" id="UP000265618"/>
    </source>
</evidence>
<dbReference type="AlphaFoldDB" id="A0A9K3CYQ4"/>
<accession>A0A9K3CYQ4</accession>
<name>A0A9K3CYQ4_9EUKA</name>
<feature type="compositionally biased region" description="Basic and acidic residues" evidence="1">
    <location>
        <begin position="427"/>
        <end position="448"/>
    </location>
</feature>
<organism evidence="2 3">
    <name type="scientific">Kipferlia bialata</name>
    <dbReference type="NCBI Taxonomy" id="797122"/>
    <lineage>
        <taxon>Eukaryota</taxon>
        <taxon>Metamonada</taxon>
        <taxon>Carpediemonas-like organisms</taxon>
        <taxon>Kipferlia</taxon>
    </lineage>
</organism>
<evidence type="ECO:0000313" key="2">
    <source>
        <dbReference type="EMBL" id="GIQ85824.1"/>
    </source>
</evidence>
<proteinExistence type="predicted"/>